<reference evidence="2 3" key="1">
    <citation type="submission" date="2017-11" db="EMBL/GenBank/DDBJ databases">
        <title>De novo assembly and phasing of dikaryotic genomes from two isolates of Puccinia coronata f. sp. avenae, the causal agent of oat crown rust.</title>
        <authorList>
            <person name="Miller M.E."/>
            <person name="Zhang Y."/>
            <person name="Omidvar V."/>
            <person name="Sperschneider J."/>
            <person name="Schwessinger B."/>
            <person name="Raley C."/>
            <person name="Palmer J.M."/>
            <person name="Garnica D."/>
            <person name="Upadhyaya N."/>
            <person name="Rathjen J."/>
            <person name="Taylor J.M."/>
            <person name="Park R.F."/>
            <person name="Dodds P.N."/>
            <person name="Hirsch C.D."/>
            <person name="Kianian S.F."/>
            <person name="Figueroa M."/>
        </authorList>
    </citation>
    <scope>NUCLEOTIDE SEQUENCE [LARGE SCALE GENOMIC DNA]</scope>
    <source>
        <strain evidence="2">12SD80</strain>
    </source>
</reference>
<dbReference type="Proteomes" id="UP000235392">
    <property type="component" value="Unassembled WGS sequence"/>
</dbReference>
<organism evidence="2 3">
    <name type="scientific">Puccinia coronata f. sp. avenae</name>
    <dbReference type="NCBI Taxonomy" id="200324"/>
    <lineage>
        <taxon>Eukaryota</taxon>
        <taxon>Fungi</taxon>
        <taxon>Dikarya</taxon>
        <taxon>Basidiomycota</taxon>
        <taxon>Pucciniomycotina</taxon>
        <taxon>Pucciniomycetes</taxon>
        <taxon>Pucciniales</taxon>
        <taxon>Pucciniaceae</taxon>
        <taxon>Puccinia</taxon>
    </lineage>
</organism>
<accession>A0A2N5V133</accession>
<feature type="compositionally biased region" description="Polar residues" evidence="1">
    <location>
        <begin position="57"/>
        <end position="71"/>
    </location>
</feature>
<gene>
    <name evidence="2" type="ORF">PCASD_08310</name>
</gene>
<evidence type="ECO:0000256" key="1">
    <source>
        <dbReference type="SAM" id="MobiDB-lite"/>
    </source>
</evidence>
<name>A0A2N5V133_9BASI</name>
<feature type="region of interest" description="Disordered" evidence="1">
    <location>
        <begin position="119"/>
        <end position="146"/>
    </location>
</feature>
<feature type="compositionally biased region" description="Basic and acidic residues" evidence="1">
    <location>
        <begin position="120"/>
        <end position="131"/>
    </location>
</feature>
<evidence type="ECO:0000313" key="3">
    <source>
        <dbReference type="Proteomes" id="UP000235392"/>
    </source>
</evidence>
<feature type="region of interest" description="Disordered" evidence="1">
    <location>
        <begin position="28"/>
        <end position="85"/>
    </location>
</feature>
<feature type="compositionally biased region" description="Low complexity" evidence="1">
    <location>
        <begin position="30"/>
        <end position="45"/>
    </location>
</feature>
<protein>
    <submittedName>
        <fullName evidence="2">Uncharacterized protein</fullName>
    </submittedName>
</protein>
<dbReference type="AlphaFoldDB" id="A0A2N5V133"/>
<dbReference type="EMBL" id="PGCI01000065">
    <property type="protein sequence ID" value="PLW43705.1"/>
    <property type="molecule type" value="Genomic_DNA"/>
</dbReference>
<evidence type="ECO:0000313" key="2">
    <source>
        <dbReference type="EMBL" id="PLW43705.1"/>
    </source>
</evidence>
<comment type="caution">
    <text evidence="2">The sequence shown here is derived from an EMBL/GenBank/DDBJ whole genome shotgun (WGS) entry which is preliminary data.</text>
</comment>
<proteinExistence type="predicted"/>
<sequence>MDHSNQSNYEYTEVSTYTKVETVVHKGAVSSTSSTRTTHTKCTASPLLGKSVPRYKPNSTVRAPDNRPNTEVSKHATTPKPPHFPGVDIVHMTSETSRRKVTFAEIGNKPVAKAVQPCTEKPKAEDVEPKKRAQKVPAAKPPRKATQKVAVKPRLTTAAKMTTEIVKLCEIMVPHSETLVTCLGDTSSAKAVGKGTEVTSSLCRACNCQAESKVLILPSTHTGGIVCDYKVTVTKASSGDSYFEIRPDDSVGRSPDAGSKLSFVGSRTSGAHVEVSNDIGRHNRIVGGAPGAPALGKPWSKSVAFIEVDNVRARSLARSLIAVRSKLVNGLEELLKSMSRLQNGDLDAVVCVADANEIGKHMDLLQEIKRTVGSIVSNFSASHVLPCVETLLLTDLKVFGCAYMYDAALPDGTLVDTGDIVMRKVTDDEATVKWGGDKAYKEKPLHKSDLKCYCSVRNALSIVPLSAEAASSEVLYSRTLSDLPYMHAAACENATVDAGNAILREDW</sequence>